<evidence type="ECO:0000313" key="5">
    <source>
        <dbReference type="EMBL" id="GGZ40619.1"/>
    </source>
</evidence>
<protein>
    <submittedName>
        <fullName evidence="5">Ubiquinone/menaquinone biosynthesis C-methyltransferase UbiE</fullName>
    </submittedName>
</protein>
<evidence type="ECO:0000256" key="2">
    <source>
        <dbReference type="ARBA" id="ARBA00022603"/>
    </source>
</evidence>
<keyword evidence="1" id="KW-0474">Menaquinone biosynthesis</keyword>
<sequence>MGVVIGLGGRSGYMTDNPARFEPADDNVFARIAEDYDRYCDYFSVYIQRLWKRAFAAEVASVSGDWLDLASGTGDIPARVLKSGVRSGRVDVTDICAPMLDVARTKLTQYNAAFSIVDACDMRDIPDNRYDVISMAFGMKIIDRDRALSELFRCLKPGGIFLNIEASRIGWPPLQAMYLAYMNMCLPVMGRIIAKGDPSAYSYLLRGIHDFPDGPEFADQLRNKGFEAVSFRPLTLGIVAIHKAQKPY</sequence>
<comment type="caution">
    <text evidence="5">The sequence shown here is derived from an EMBL/GenBank/DDBJ whole genome shotgun (WGS) entry which is preliminary data.</text>
</comment>
<dbReference type="Gene3D" id="3.40.50.150">
    <property type="entry name" value="Vaccinia Virus protein VP39"/>
    <property type="match status" value="1"/>
</dbReference>
<dbReference type="PROSITE" id="PS51608">
    <property type="entry name" value="SAM_MT_UBIE"/>
    <property type="match status" value="1"/>
</dbReference>
<keyword evidence="2" id="KW-0489">Methyltransferase</keyword>
<evidence type="ECO:0000256" key="3">
    <source>
        <dbReference type="ARBA" id="ARBA00022679"/>
    </source>
</evidence>
<reference evidence="5" key="1">
    <citation type="journal article" date="2014" name="Int. J. Syst. Evol. Microbiol.">
        <title>Complete genome sequence of Corynebacterium casei LMG S-19264T (=DSM 44701T), isolated from a smear-ripened cheese.</title>
        <authorList>
            <consortium name="US DOE Joint Genome Institute (JGI-PGF)"/>
            <person name="Walter F."/>
            <person name="Albersmeier A."/>
            <person name="Kalinowski J."/>
            <person name="Ruckert C."/>
        </authorList>
    </citation>
    <scope>NUCLEOTIDE SEQUENCE</scope>
    <source>
        <strain evidence="5">KCTC 32296</strain>
    </source>
</reference>
<dbReference type="GO" id="GO:0008425">
    <property type="term" value="F:2-methoxy-6-polyprenyl-1,4-benzoquinol methyltransferase activity"/>
    <property type="evidence" value="ECO:0007669"/>
    <property type="project" value="TreeGrafter"/>
</dbReference>
<organism evidence="5 6">
    <name type="scientific">Asticcacaulis endophyticus</name>
    <dbReference type="NCBI Taxonomy" id="1395890"/>
    <lineage>
        <taxon>Bacteria</taxon>
        <taxon>Pseudomonadati</taxon>
        <taxon>Pseudomonadota</taxon>
        <taxon>Alphaproteobacteria</taxon>
        <taxon>Caulobacterales</taxon>
        <taxon>Caulobacteraceae</taxon>
        <taxon>Asticcacaulis</taxon>
    </lineage>
</organism>
<reference evidence="5" key="2">
    <citation type="submission" date="2020-09" db="EMBL/GenBank/DDBJ databases">
        <authorList>
            <person name="Sun Q."/>
            <person name="Kim S."/>
        </authorList>
    </citation>
    <scope>NUCLEOTIDE SEQUENCE</scope>
    <source>
        <strain evidence="5">KCTC 32296</strain>
    </source>
</reference>
<accession>A0A918UXC6</accession>
<keyword evidence="6" id="KW-1185">Reference proteome</keyword>
<dbReference type="Proteomes" id="UP000662572">
    <property type="component" value="Unassembled WGS sequence"/>
</dbReference>
<evidence type="ECO:0000256" key="4">
    <source>
        <dbReference type="ARBA" id="ARBA00022691"/>
    </source>
</evidence>
<dbReference type="SUPFAM" id="SSF53335">
    <property type="entry name" value="S-adenosyl-L-methionine-dependent methyltransferases"/>
    <property type="match status" value="1"/>
</dbReference>
<evidence type="ECO:0000313" key="6">
    <source>
        <dbReference type="Proteomes" id="UP000662572"/>
    </source>
</evidence>
<gene>
    <name evidence="5" type="primary">ubiE</name>
    <name evidence="5" type="ORF">GCM10011273_29180</name>
</gene>
<evidence type="ECO:0000256" key="1">
    <source>
        <dbReference type="ARBA" id="ARBA00022428"/>
    </source>
</evidence>
<dbReference type="NCBIfam" id="TIGR01934">
    <property type="entry name" value="MenG_MenH_UbiE"/>
    <property type="match status" value="1"/>
</dbReference>
<name>A0A918UXC6_9CAUL</name>
<dbReference type="EMBL" id="BMZB01000004">
    <property type="protein sequence ID" value="GGZ40619.1"/>
    <property type="molecule type" value="Genomic_DNA"/>
</dbReference>
<dbReference type="GO" id="GO:0032259">
    <property type="term" value="P:methylation"/>
    <property type="evidence" value="ECO:0007669"/>
    <property type="project" value="UniProtKB-KW"/>
</dbReference>
<dbReference type="AlphaFoldDB" id="A0A918UXC6"/>
<dbReference type="InterPro" id="IPR004033">
    <property type="entry name" value="UbiE/COQ5_MeTrFase"/>
</dbReference>
<keyword evidence="5" id="KW-0830">Ubiquinone</keyword>
<dbReference type="PANTHER" id="PTHR43591">
    <property type="entry name" value="METHYLTRANSFERASE"/>
    <property type="match status" value="1"/>
</dbReference>
<proteinExistence type="predicted"/>
<dbReference type="PANTHER" id="PTHR43591:SF24">
    <property type="entry name" value="2-METHOXY-6-POLYPRENYL-1,4-BENZOQUINOL METHYLASE, MITOCHONDRIAL"/>
    <property type="match status" value="1"/>
</dbReference>
<dbReference type="CDD" id="cd02440">
    <property type="entry name" value="AdoMet_MTases"/>
    <property type="match status" value="1"/>
</dbReference>
<keyword evidence="4" id="KW-0949">S-adenosyl-L-methionine</keyword>
<dbReference type="Pfam" id="PF01209">
    <property type="entry name" value="Ubie_methyltran"/>
    <property type="match status" value="1"/>
</dbReference>
<dbReference type="GO" id="GO:0009234">
    <property type="term" value="P:menaquinone biosynthetic process"/>
    <property type="evidence" value="ECO:0007669"/>
    <property type="project" value="UniProtKB-KW"/>
</dbReference>
<keyword evidence="3" id="KW-0808">Transferase</keyword>
<dbReference type="InterPro" id="IPR029063">
    <property type="entry name" value="SAM-dependent_MTases_sf"/>
</dbReference>